<evidence type="ECO:0000256" key="2">
    <source>
        <dbReference type="ARBA" id="ARBA00022695"/>
    </source>
</evidence>
<dbReference type="PANTHER" id="PTHR37984">
    <property type="entry name" value="PROTEIN CBG26694"/>
    <property type="match status" value="1"/>
</dbReference>
<keyword evidence="8" id="KW-1185">Reference proteome</keyword>
<evidence type="ECO:0000256" key="6">
    <source>
        <dbReference type="ARBA" id="ARBA00022918"/>
    </source>
</evidence>
<accession>A0ABM4BQ57</accession>
<feature type="domain" description="Reverse transcriptase RNase H-like" evidence="7">
    <location>
        <begin position="199"/>
        <end position="302"/>
    </location>
</feature>
<evidence type="ECO:0000256" key="1">
    <source>
        <dbReference type="ARBA" id="ARBA00022679"/>
    </source>
</evidence>
<keyword evidence="1" id="KW-0808">Transferase</keyword>
<keyword evidence="5" id="KW-0378">Hydrolase</keyword>
<evidence type="ECO:0000256" key="4">
    <source>
        <dbReference type="ARBA" id="ARBA00022759"/>
    </source>
</evidence>
<keyword evidence="4" id="KW-0255">Endonuclease</keyword>
<keyword evidence="3" id="KW-0540">Nuclease</keyword>
<dbReference type="PANTHER" id="PTHR37984:SF5">
    <property type="entry name" value="PROTEIN NYNRIN-LIKE"/>
    <property type="match status" value="1"/>
</dbReference>
<evidence type="ECO:0000256" key="3">
    <source>
        <dbReference type="ARBA" id="ARBA00022722"/>
    </source>
</evidence>
<keyword evidence="2" id="KW-0548">Nucleotidyltransferase</keyword>
<dbReference type="InterPro" id="IPR041373">
    <property type="entry name" value="RT_RNaseH"/>
</dbReference>
<dbReference type="Pfam" id="PF17917">
    <property type="entry name" value="RT_RNaseH"/>
    <property type="match status" value="1"/>
</dbReference>
<evidence type="ECO:0000259" key="7">
    <source>
        <dbReference type="Pfam" id="PF17917"/>
    </source>
</evidence>
<dbReference type="CDD" id="cd09274">
    <property type="entry name" value="RNase_HI_RT_Ty3"/>
    <property type="match status" value="1"/>
</dbReference>
<dbReference type="InterPro" id="IPR043502">
    <property type="entry name" value="DNA/RNA_pol_sf"/>
</dbReference>
<dbReference type="InterPro" id="IPR021109">
    <property type="entry name" value="Peptidase_aspartic_dom_sf"/>
</dbReference>
<dbReference type="Gene3D" id="2.40.70.10">
    <property type="entry name" value="Acid Proteases"/>
    <property type="match status" value="1"/>
</dbReference>
<reference evidence="9" key="1">
    <citation type="submission" date="2025-08" db="UniProtKB">
        <authorList>
            <consortium name="RefSeq"/>
        </authorList>
    </citation>
    <scope>IDENTIFICATION</scope>
</reference>
<dbReference type="GeneID" id="136079465"/>
<gene>
    <name evidence="9" type="primary">LOC136079465</name>
</gene>
<dbReference type="Proteomes" id="UP001652625">
    <property type="component" value="Chromosome 04"/>
</dbReference>
<dbReference type="SUPFAM" id="SSF50630">
    <property type="entry name" value="Acid proteases"/>
    <property type="match status" value="1"/>
</dbReference>
<keyword evidence="6" id="KW-0695">RNA-directed DNA polymerase</keyword>
<evidence type="ECO:0000256" key="5">
    <source>
        <dbReference type="ARBA" id="ARBA00022801"/>
    </source>
</evidence>
<evidence type="ECO:0000313" key="8">
    <source>
        <dbReference type="Proteomes" id="UP001652625"/>
    </source>
</evidence>
<sequence length="339" mass="38967">MFVNHYQIRKKVDEVETDVSSVYSINMSNLNSVTNVKINDYTIKMQVDTGSQVTIIPRNFWELMSKPKLQKCYLRLKRFDGTIIKVLGELEATLETKTKINIVRIIVADCTKNHVNSVEPVVSARLVNYKANIIIKNGMQPSYFESRPLPIHIQPLVIEKLNEMIQQGLLIRVPPGGSKWASPLVVKNVSEDSVVSIYDINKDLELTTDASEKAISGILSQNGHPVLFSRSLSDAETRYFNIEREALAIVWSTHRARHFQIGRRFMLISDHRPLEFIFDCNKELLKVTSARILRWALQMMAFDYDISYKKGESIPHADALSRLSFFRKMKRIFKGLLYT</sequence>
<dbReference type="InterPro" id="IPR050951">
    <property type="entry name" value="Retrovirus_Pol_polyprotein"/>
</dbReference>
<proteinExistence type="predicted"/>
<dbReference type="SUPFAM" id="SSF56672">
    <property type="entry name" value="DNA/RNA polymerases"/>
    <property type="match status" value="1"/>
</dbReference>
<organism evidence="8 9">
    <name type="scientific">Hydra vulgaris</name>
    <name type="common">Hydra</name>
    <name type="synonym">Hydra attenuata</name>
    <dbReference type="NCBI Taxonomy" id="6087"/>
    <lineage>
        <taxon>Eukaryota</taxon>
        <taxon>Metazoa</taxon>
        <taxon>Cnidaria</taxon>
        <taxon>Hydrozoa</taxon>
        <taxon>Hydroidolina</taxon>
        <taxon>Anthoathecata</taxon>
        <taxon>Aplanulata</taxon>
        <taxon>Hydridae</taxon>
        <taxon>Hydra</taxon>
    </lineage>
</organism>
<protein>
    <submittedName>
        <fullName evidence="9">Uncharacterized protein LOC136079465</fullName>
    </submittedName>
</protein>
<dbReference type="RefSeq" id="XP_065651276.1">
    <property type="nucleotide sequence ID" value="XM_065795204.1"/>
</dbReference>
<evidence type="ECO:0000313" key="9">
    <source>
        <dbReference type="RefSeq" id="XP_065651276.1"/>
    </source>
</evidence>
<name>A0ABM4BQ57_HYDVU</name>